<sequence length="128" mass="14206">MRNITLDQVWHNFMPAYERGVGLLSFALFTLTSYLILAKTPEPTKPFGKYLLLLQASLTLVDINYGFLVCPVILFPVNAGLCYGILCTYSGHVANSSMFFAVTFMAATVILVFHFKYVSIAQLTGHSV</sequence>
<dbReference type="Pfam" id="PF10327">
    <property type="entry name" value="7TM_GPCR_Sri"/>
    <property type="match status" value="1"/>
</dbReference>
<protein>
    <submittedName>
        <fullName evidence="1">G protein-coupled receptor</fullName>
    </submittedName>
</protein>
<dbReference type="AlphaFoldDB" id="A0A2A6CL69"/>
<reference evidence="2" key="1">
    <citation type="journal article" date="2008" name="Nat. Genet.">
        <title>The Pristionchus pacificus genome provides a unique perspective on nematode lifestyle and parasitism.</title>
        <authorList>
            <person name="Dieterich C."/>
            <person name="Clifton S.W."/>
            <person name="Schuster L.N."/>
            <person name="Chinwalla A."/>
            <person name="Delehaunty K."/>
            <person name="Dinkelacker I."/>
            <person name="Fulton L."/>
            <person name="Fulton R."/>
            <person name="Godfrey J."/>
            <person name="Minx P."/>
            <person name="Mitreva M."/>
            <person name="Roeseler W."/>
            <person name="Tian H."/>
            <person name="Witte H."/>
            <person name="Yang S.P."/>
            <person name="Wilson R.K."/>
            <person name="Sommer R.J."/>
        </authorList>
    </citation>
    <scope>NUCLEOTIDE SEQUENCE [LARGE SCALE GENOMIC DNA]</scope>
    <source>
        <strain evidence="2">PS312</strain>
    </source>
</reference>
<accession>A0A8R1UK63</accession>
<dbReference type="InterPro" id="IPR019429">
    <property type="entry name" value="7TM_GPCR_serpentine_rcpt_Sri"/>
</dbReference>
<accession>A0A2A6CL69</accession>
<evidence type="ECO:0000313" key="2">
    <source>
        <dbReference type="Proteomes" id="UP000005239"/>
    </source>
</evidence>
<organism evidence="1 2">
    <name type="scientific">Pristionchus pacificus</name>
    <name type="common">Parasitic nematode worm</name>
    <dbReference type="NCBI Taxonomy" id="54126"/>
    <lineage>
        <taxon>Eukaryota</taxon>
        <taxon>Metazoa</taxon>
        <taxon>Ecdysozoa</taxon>
        <taxon>Nematoda</taxon>
        <taxon>Chromadorea</taxon>
        <taxon>Rhabditida</taxon>
        <taxon>Rhabditina</taxon>
        <taxon>Diplogasteromorpha</taxon>
        <taxon>Diplogasteroidea</taxon>
        <taxon>Neodiplogasteridae</taxon>
        <taxon>Pristionchus</taxon>
    </lineage>
</organism>
<gene>
    <name evidence="1" type="primary">WBGene00272643</name>
</gene>
<keyword evidence="2" id="KW-1185">Reference proteome</keyword>
<reference evidence="1" key="2">
    <citation type="submission" date="2022-06" db="UniProtKB">
        <authorList>
            <consortium name="EnsemblMetazoa"/>
        </authorList>
    </citation>
    <scope>IDENTIFICATION</scope>
    <source>
        <strain evidence="1">PS312</strain>
    </source>
</reference>
<dbReference type="EnsemblMetazoa" id="PPA34274.1">
    <property type="protein sequence ID" value="PPA34274.1"/>
    <property type="gene ID" value="WBGene00272643"/>
</dbReference>
<dbReference type="PANTHER" id="PTHR45830">
    <property type="entry name" value="SERPENTINE RECEPTOR, CLASS I"/>
    <property type="match status" value="1"/>
</dbReference>
<dbReference type="PANTHER" id="PTHR45830:SF15">
    <property type="entry name" value="SERPENTINE RECEPTOR, CLASS I"/>
    <property type="match status" value="1"/>
</dbReference>
<dbReference type="OrthoDB" id="5814011at2759"/>
<evidence type="ECO:0000313" key="1">
    <source>
        <dbReference type="EnsemblMetazoa" id="PPA34274.1"/>
    </source>
</evidence>
<proteinExistence type="predicted"/>
<dbReference type="Proteomes" id="UP000005239">
    <property type="component" value="Unassembled WGS sequence"/>
</dbReference>
<name>A0A2A6CL69_PRIPA</name>